<dbReference type="AlphaFoldDB" id="D2VJN6"/>
<evidence type="ECO:0000313" key="2">
    <source>
        <dbReference type="Proteomes" id="UP000006671"/>
    </source>
</evidence>
<dbReference type="GeneID" id="8853151"/>
<dbReference type="EMBL" id="GG738876">
    <property type="protein sequence ID" value="EFC42984.1"/>
    <property type="molecule type" value="Genomic_DNA"/>
</dbReference>
<accession>D2VJN6</accession>
<dbReference type="InParanoid" id="D2VJN6"/>
<dbReference type="VEuPathDB" id="AmoebaDB:NAEGRDRAFT_50096"/>
<dbReference type="RefSeq" id="XP_002675728.1">
    <property type="nucleotide sequence ID" value="XM_002675682.1"/>
</dbReference>
<protein>
    <submittedName>
        <fullName evidence="1">Predicted protein</fullName>
    </submittedName>
</protein>
<evidence type="ECO:0000313" key="1">
    <source>
        <dbReference type="EMBL" id="EFC42984.1"/>
    </source>
</evidence>
<dbReference type="OrthoDB" id="10257288at2759"/>
<organism evidence="2">
    <name type="scientific">Naegleria gruberi</name>
    <name type="common">Amoeba</name>
    <dbReference type="NCBI Taxonomy" id="5762"/>
    <lineage>
        <taxon>Eukaryota</taxon>
        <taxon>Discoba</taxon>
        <taxon>Heterolobosea</taxon>
        <taxon>Tetramitia</taxon>
        <taxon>Eutetramitia</taxon>
        <taxon>Vahlkampfiidae</taxon>
        <taxon>Naegleria</taxon>
    </lineage>
</organism>
<sequence length="184" mass="20548">MMRKATVETEQPLHVQTFDKIIEDVMSKEEITLPIGLCIEDLEILCEAISNVSTLRKLTFIGELSGIQQQESSFVDEEQFELISKSILGGASSLQSIGFLAMHLRDDHLNFFLNIAKSLSETSLPVSSLESIVFCGNEFTAEMTTTATLQIKEIFKNVKEIHMDETTRVDESASISQQVSNLEL</sequence>
<keyword evidence="2" id="KW-1185">Reference proteome</keyword>
<proteinExistence type="predicted"/>
<gene>
    <name evidence="1" type="ORF">NAEGRDRAFT_50096</name>
</gene>
<reference evidence="1 2" key="1">
    <citation type="journal article" date="2010" name="Cell">
        <title>The genome of Naegleria gruberi illuminates early eukaryotic versatility.</title>
        <authorList>
            <person name="Fritz-Laylin L.K."/>
            <person name="Prochnik S.E."/>
            <person name="Ginger M.L."/>
            <person name="Dacks J.B."/>
            <person name="Carpenter M.L."/>
            <person name="Field M.C."/>
            <person name="Kuo A."/>
            <person name="Paredez A."/>
            <person name="Chapman J."/>
            <person name="Pham J."/>
            <person name="Shu S."/>
            <person name="Neupane R."/>
            <person name="Cipriano M."/>
            <person name="Mancuso J."/>
            <person name="Tu H."/>
            <person name="Salamov A."/>
            <person name="Lindquist E."/>
            <person name="Shapiro H."/>
            <person name="Lucas S."/>
            <person name="Grigoriev I.V."/>
            <person name="Cande W.Z."/>
            <person name="Fulton C."/>
            <person name="Rokhsar D.S."/>
            <person name="Dawson S.C."/>
        </authorList>
    </citation>
    <scope>NUCLEOTIDE SEQUENCE [LARGE SCALE GENOMIC DNA]</scope>
    <source>
        <strain evidence="1 2">NEG-M</strain>
    </source>
</reference>
<name>D2VJN6_NAEGR</name>
<dbReference type="KEGG" id="ngr:NAEGRDRAFT_50096"/>
<dbReference type="OMA" id="HMDETTR"/>
<dbReference type="Proteomes" id="UP000006671">
    <property type="component" value="Unassembled WGS sequence"/>
</dbReference>